<name>A0A285JFA8_9RHOB</name>
<dbReference type="Gene3D" id="3.40.50.1820">
    <property type="entry name" value="alpha/beta hydrolase"/>
    <property type="match status" value="1"/>
</dbReference>
<proteinExistence type="predicted"/>
<accession>A0A285JFA8</accession>
<sequence>MTETTDDRAPPPAAAPALSQEALSQLAHMIYDVALDNSRWVELIAHIEALTETSDGAGLENAEGLKDLRAHVERAMRISDRLSENRDAGDLGRRLLSSLSLSFQLFDADGRELSQEWVSGEPGEETPDPLAKKPAATGVLPMALRRQYDATRGPLNLSEGAQGTTDDVLLGPDLVRKMGLPPRVDWARLRLTRDPQQIAANLSATYGLTAGRGKFLAAFLKHADLRETASEVGVSYESARTYLKDICQTIGISGQTELVRAALQNPLSVIDADFSPTERASVRRQIERPEGGQMEYFSLGDADGYPIIHYDAMSGVGLDVLRFPEAFEKVLRRLGARLIIPCRPGTFRSSFIRRKSAAGDAEDLGLLCDRLGIDHFAVLSNSLGSVSALHVARAFGARCDRLVLASVHNPKYQEDHGLQGNYLHKISAVIGRRSPLVLRWLIPFLCKSVIQDPGKFADRAIAVADCPHEEAILRSPNLLKSVQMILEERTANGFAGVVQEHRHIGRPLGFDLAELTVPMLLFHGDRDRSSPLEGARAMAEEAPDATLYVLEGMGRSMIKAEWDWLLAAAAGAPFEVPPATRRGPLVDSLAG</sequence>
<dbReference type="EMBL" id="OBEA01000008">
    <property type="protein sequence ID" value="SNY58952.1"/>
    <property type="molecule type" value="Genomic_DNA"/>
</dbReference>
<dbReference type="GO" id="GO:0003677">
    <property type="term" value="F:DNA binding"/>
    <property type="evidence" value="ECO:0007669"/>
    <property type="project" value="InterPro"/>
</dbReference>
<dbReference type="EMBL" id="PGTD01000011">
    <property type="protein sequence ID" value="PJE31019.1"/>
    <property type="molecule type" value="Genomic_DNA"/>
</dbReference>
<dbReference type="SUPFAM" id="SSF53474">
    <property type="entry name" value="alpha/beta-Hydrolases"/>
    <property type="match status" value="1"/>
</dbReference>
<protein>
    <submittedName>
        <fullName evidence="1">Alpha/beta hydrolase</fullName>
    </submittedName>
    <submittedName>
        <fullName evidence="2">Pimeloyl-ACP methyl ester carboxylesterase</fullName>
    </submittedName>
</protein>
<dbReference type="AlphaFoldDB" id="A0A285JFA8"/>
<dbReference type="InterPro" id="IPR029058">
    <property type="entry name" value="AB_hydrolase_fold"/>
</dbReference>
<keyword evidence="1" id="KW-0378">Hydrolase</keyword>
<evidence type="ECO:0000313" key="2">
    <source>
        <dbReference type="EMBL" id="SNY58952.1"/>
    </source>
</evidence>
<dbReference type="InterPro" id="IPR016032">
    <property type="entry name" value="Sig_transdc_resp-reg_C-effctor"/>
</dbReference>
<reference evidence="2 3" key="1">
    <citation type="submission" date="2017-09" db="EMBL/GenBank/DDBJ databases">
        <authorList>
            <person name="Ehlers B."/>
            <person name="Leendertz F.H."/>
        </authorList>
    </citation>
    <scope>NUCLEOTIDE SEQUENCE [LARGE SCALE GENOMIC DNA]</scope>
    <source>
        <strain evidence="2 3">CGMCC 1.12662</strain>
    </source>
</reference>
<keyword evidence="4" id="KW-1185">Reference proteome</keyword>
<dbReference type="GO" id="GO:0006355">
    <property type="term" value="P:regulation of DNA-templated transcription"/>
    <property type="evidence" value="ECO:0007669"/>
    <property type="project" value="InterPro"/>
</dbReference>
<reference evidence="1 4" key="2">
    <citation type="journal article" date="2018" name="Int. J. Syst. Evol. Microbiol.">
        <title>Pseudooceanicola lipolyticus sp. nov., a marine alphaproteobacterium, reclassification of Oceanicola flagellatus as Pseudooceanicola flagellatus comb. nov. and emended description of the genus Pseudooceanicola.</title>
        <authorList>
            <person name="Huang M.-M."/>
            <person name="Guo L.-L."/>
            <person name="Wu Y.-H."/>
            <person name="Lai Q.-L."/>
            <person name="Shao Z.-Z."/>
            <person name="Wang C.-S."/>
            <person name="Wu M."/>
            <person name="Xu X.-W."/>
        </authorList>
    </citation>
    <scope>NUCLEOTIDE SEQUENCE [LARGE SCALE GENOMIC DNA]</scope>
    <source>
        <strain evidence="1 4">Ar-45</strain>
    </source>
</reference>
<dbReference type="OrthoDB" id="9804723at2"/>
<gene>
    <name evidence="1" type="ORF">CVM39_04290</name>
    <name evidence="2" type="ORF">SAMN06297129_3652</name>
</gene>
<evidence type="ECO:0000313" key="4">
    <source>
        <dbReference type="Proteomes" id="UP000231702"/>
    </source>
</evidence>
<organism evidence="2 3">
    <name type="scientific">Pseudooceanicola antarcticus</name>
    <dbReference type="NCBI Taxonomy" id="1247613"/>
    <lineage>
        <taxon>Bacteria</taxon>
        <taxon>Pseudomonadati</taxon>
        <taxon>Pseudomonadota</taxon>
        <taxon>Alphaproteobacteria</taxon>
        <taxon>Rhodobacterales</taxon>
        <taxon>Paracoccaceae</taxon>
        <taxon>Pseudooceanicola</taxon>
    </lineage>
</organism>
<dbReference type="Proteomes" id="UP000231655">
    <property type="component" value="Unassembled WGS sequence"/>
</dbReference>
<dbReference type="GO" id="GO:0016787">
    <property type="term" value="F:hydrolase activity"/>
    <property type="evidence" value="ECO:0007669"/>
    <property type="project" value="UniProtKB-KW"/>
</dbReference>
<evidence type="ECO:0000313" key="1">
    <source>
        <dbReference type="EMBL" id="PJE31019.1"/>
    </source>
</evidence>
<evidence type="ECO:0000313" key="3">
    <source>
        <dbReference type="Proteomes" id="UP000231655"/>
    </source>
</evidence>
<dbReference type="Proteomes" id="UP000231702">
    <property type="component" value="Unassembled WGS sequence"/>
</dbReference>
<dbReference type="RefSeq" id="WP_097147337.1">
    <property type="nucleotide sequence ID" value="NZ_OBEA01000008.1"/>
</dbReference>
<dbReference type="SUPFAM" id="SSF46894">
    <property type="entry name" value="C-terminal effector domain of the bipartite response regulators"/>
    <property type="match status" value="1"/>
</dbReference>